<sequence>MKNDSKGQATILKLTVLGLATISAGIALGLWFVIRDTLMTYLLYLSFDKWKIPAVDNFSFVLLGIGWLIYVFLIHYKLTKSLESRKLFSTFLIVCGYQILLLFLCNVSRLLFIGHSEWIQNGVVYFCVEEN</sequence>
<accession>A0A0Q9YCE7</accession>
<dbReference type="AlphaFoldDB" id="A0A0Q9YCE7"/>
<name>A0A0Q9YCE7_9BACI</name>
<keyword evidence="1" id="KW-1133">Transmembrane helix</keyword>
<dbReference type="Proteomes" id="UP000053881">
    <property type="component" value="Unassembled WGS sequence"/>
</dbReference>
<evidence type="ECO:0000256" key="1">
    <source>
        <dbReference type="SAM" id="Phobius"/>
    </source>
</evidence>
<protein>
    <submittedName>
        <fullName evidence="2">Uncharacterized protein</fullName>
    </submittedName>
</protein>
<comment type="caution">
    <text evidence="2">The sequence shown here is derived from an EMBL/GenBank/DDBJ whole genome shotgun (WGS) entry which is preliminary data.</text>
</comment>
<dbReference type="PATRIC" id="fig|217031.4.peg.2552"/>
<evidence type="ECO:0000313" key="2">
    <source>
        <dbReference type="EMBL" id="KRG13763.1"/>
    </source>
</evidence>
<feature type="transmembrane region" description="Helical" evidence="1">
    <location>
        <begin position="87"/>
        <end position="112"/>
    </location>
</feature>
<keyword evidence="1" id="KW-0472">Membrane</keyword>
<keyword evidence="1" id="KW-0812">Transmembrane</keyword>
<feature type="transmembrane region" description="Helical" evidence="1">
    <location>
        <begin position="12"/>
        <end position="34"/>
    </location>
</feature>
<gene>
    <name evidence="2" type="ORF">ACA29_07680</name>
</gene>
<proteinExistence type="predicted"/>
<feature type="transmembrane region" description="Helical" evidence="1">
    <location>
        <begin position="54"/>
        <end position="75"/>
    </location>
</feature>
<evidence type="ECO:0000313" key="3">
    <source>
        <dbReference type="Proteomes" id="UP000053881"/>
    </source>
</evidence>
<reference evidence="2 3" key="1">
    <citation type="submission" date="2015-06" db="EMBL/GenBank/DDBJ databases">
        <title>Genome sequencing project of Bacillus galactosidilyticus PL133.</title>
        <authorList>
            <person name="Gaiero J."/>
            <person name="Nicol R."/>
            <person name="Habash M."/>
        </authorList>
    </citation>
    <scope>NUCLEOTIDE SEQUENCE [LARGE SCALE GENOMIC DNA]</scope>
    <source>
        <strain evidence="2 3">PL133</strain>
    </source>
</reference>
<dbReference type="EMBL" id="LGPB01000072">
    <property type="protein sequence ID" value="KRG13763.1"/>
    <property type="molecule type" value="Genomic_DNA"/>
</dbReference>
<organism evidence="2 3">
    <name type="scientific">Lederbergia galactosidilytica</name>
    <dbReference type="NCBI Taxonomy" id="217031"/>
    <lineage>
        <taxon>Bacteria</taxon>
        <taxon>Bacillati</taxon>
        <taxon>Bacillota</taxon>
        <taxon>Bacilli</taxon>
        <taxon>Bacillales</taxon>
        <taxon>Bacillaceae</taxon>
        <taxon>Lederbergia</taxon>
    </lineage>
</organism>